<dbReference type="EMBL" id="LSSL01000690">
    <property type="protein sequence ID" value="OLY83938.1"/>
    <property type="molecule type" value="Genomic_DNA"/>
</dbReference>
<evidence type="ECO:0000313" key="1">
    <source>
        <dbReference type="EMBL" id="OLY83938.1"/>
    </source>
</evidence>
<proteinExistence type="predicted"/>
<dbReference type="AlphaFoldDB" id="A0A1R0H4E6"/>
<evidence type="ECO:0000313" key="2">
    <source>
        <dbReference type="Proteomes" id="UP000187455"/>
    </source>
</evidence>
<gene>
    <name evidence="1" type="ORF">AYI68_g1909</name>
</gene>
<keyword evidence="2" id="KW-1185">Reference proteome</keyword>
<comment type="caution">
    <text evidence="1">The sequence shown here is derived from an EMBL/GenBank/DDBJ whole genome shotgun (WGS) entry which is preliminary data.</text>
</comment>
<name>A0A1R0H4E6_9FUNG</name>
<accession>A0A1R0H4E6</accession>
<sequence length="101" mass="11519">MKRRKRRIEKTIILNIISLSVELPASYLQEKGGIYQRKDPPPLELLEMLDAEIRLTFERLNYALEDVTAVLDDFSLLLRDGPPLESLSSESLFASSTTPNQ</sequence>
<organism evidence="1 2">
    <name type="scientific">Smittium mucronatum</name>
    <dbReference type="NCBI Taxonomy" id="133383"/>
    <lineage>
        <taxon>Eukaryota</taxon>
        <taxon>Fungi</taxon>
        <taxon>Fungi incertae sedis</taxon>
        <taxon>Zoopagomycota</taxon>
        <taxon>Kickxellomycotina</taxon>
        <taxon>Harpellomycetes</taxon>
        <taxon>Harpellales</taxon>
        <taxon>Legeriomycetaceae</taxon>
        <taxon>Smittium</taxon>
    </lineage>
</organism>
<protein>
    <submittedName>
        <fullName evidence="1">Uncharacterized protein</fullName>
    </submittedName>
</protein>
<dbReference type="Proteomes" id="UP000187455">
    <property type="component" value="Unassembled WGS sequence"/>
</dbReference>
<reference evidence="1 2" key="1">
    <citation type="journal article" date="2016" name="Mol. Biol. Evol.">
        <title>Genome-Wide Survey of Gut Fungi (Harpellales) Reveals the First Horizontally Transferred Ubiquitin Gene from a Mosquito Host.</title>
        <authorList>
            <person name="Wang Y."/>
            <person name="White M.M."/>
            <person name="Kvist S."/>
            <person name="Moncalvo J.M."/>
        </authorList>
    </citation>
    <scope>NUCLEOTIDE SEQUENCE [LARGE SCALE GENOMIC DNA]</scope>
    <source>
        <strain evidence="1 2">ALG-7-W6</strain>
    </source>
</reference>